<gene>
    <name evidence="1" type="ORF">GMARGA_LOCUS36859</name>
</gene>
<name>A0ABN7X0X5_GIGMA</name>
<protein>
    <submittedName>
        <fullName evidence="1">31811_t:CDS:1</fullName>
    </submittedName>
</protein>
<accession>A0ABN7X0X5</accession>
<evidence type="ECO:0000313" key="2">
    <source>
        <dbReference type="Proteomes" id="UP000789901"/>
    </source>
</evidence>
<feature type="non-terminal residue" evidence="1">
    <location>
        <position position="42"/>
    </location>
</feature>
<feature type="non-terminal residue" evidence="1">
    <location>
        <position position="1"/>
    </location>
</feature>
<comment type="caution">
    <text evidence="1">The sequence shown here is derived from an EMBL/GenBank/DDBJ whole genome shotgun (WGS) entry which is preliminary data.</text>
</comment>
<organism evidence="1 2">
    <name type="scientific">Gigaspora margarita</name>
    <dbReference type="NCBI Taxonomy" id="4874"/>
    <lineage>
        <taxon>Eukaryota</taxon>
        <taxon>Fungi</taxon>
        <taxon>Fungi incertae sedis</taxon>
        <taxon>Mucoromycota</taxon>
        <taxon>Glomeromycotina</taxon>
        <taxon>Glomeromycetes</taxon>
        <taxon>Diversisporales</taxon>
        <taxon>Gigasporaceae</taxon>
        <taxon>Gigaspora</taxon>
    </lineage>
</organism>
<evidence type="ECO:0000313" key="1">
    <source>
        <dbReference type="EMBL" id="CAG8844017.1"/>
    </source>
</evidence>
<dbReference type="EMBL" id="CAJVQB010074358">
    <property type="protein sequence ID" value="CAG8844017.1"/>
    <property type="molecule type" value="Genomic_DNA"/>
</dbReference>
<proteinExistence type="predicted"/>
<keyword evidence="2" id="KW-1185">Reference proteome</keyword>
<reference evidence="1 2" key="1">
    <citation type="submission" date="2021-06" db="EMBL/GenBank/DDBJ databases">
        <authorList>
            <person name="Kallberg Y."/>
            <person name="Tangrot J."/>
            <person name="Rosling A."/>
        </authorList>
    </citation>
    <scope>NUCLEOTIDE SEQUENCE [LARGE SCALE GENOMIC DNA]</scope>
    <source>
        <strain evidence="1 2">120-4 pot B 10/14</strain>
    </source>
</reference>
<dbReference type="Proteomes" id="UP000789901">
    <property type="component" value="Unassembled WGS sequence"/>
</dbReference>
<sequence>FTEIGTSTWRGELAGRISTRRPCRWVNMYESTGQTNVYGSTG</sequence>